<name>A0A845AUL1_9SPHN</name>
<keyword evidence="3" id="KW-1185">Reference proteome</keyword>
<evidence type="ECO:0000313" key="3">
    <source>
        <dbReference type="Proteomes" id="UP000446786"/>
    </source>
</evidence>
<reference evidence="2 3" key="1">
    <citation type="submission" date="2019-12" db="EMBL/GenBank/DDBJ databases">
        <title>Genomic-based taxomic classification of the family Erythrobacteraceae.</title>
        <authorList>
            <person name="Xu L."/>
        </authorList>
    </citation>
    <scope>NUCLEOTIDE SEQUENCE [LARGE SCALE GENOMIC DNA]</scope>
    <source>
        <strain evidence="2 3">JCM 16677</strain>
    </source>
</reference>
<sequence>MKRLAMATLAIVAFACAPSDRAGPQAASAPFEKVGCREAETPVFQCTTAMGKQVAVCAAGPGDVHFRSGTEGVQVDVTGGRWASVPYSGGGEAQIQFRDGTKRYIVYSRMVRTNFTPGEPNNPAISDGLVIIDSEGTVGVDICDDAEDLLPVQYGAAKAAMRDEGKLFLD</sequence>
<dbReference type="PROSITE" id="PS51257">
    <property type="entry name" value="PROKAR_LIPOPROTEIN"/>
    <property type="match status" value="1"/>
</dbReference>
<dbReference type="RefSeq" id="WP_160780170.1">
    <property type="nucleotide sequence ID" value="NZ_BAAAZF010000001.1"/>
</dbReference>
<gene>
    <name evidence="2" type="ORF">GRI94_13665</name>
</gene>
<evidence type="ECO:0000256" key="1">
    <source>
        <dbReference type="SAM" id="SignalP"/>
    </source>
</evidence>
<accession>A0A845AUL1</accession>
<comment type="caution">
    <text evidence="2">The sequence shown here is derived from an EMBL/GenBank/DDBJ whole genome shotgun (WGS) entry which is preliminary data.</text>
</comment>
<dbReference type="OrthoDB" id="8160532at2"/>
<feature type="signal peptide" evidence="1">
    <location>
        <begin position="1"/>
        <end position="22"/>
    </location>
</feature>
<dbReference type="Proteomes" id="UP000446786">
    <property type="component" value="Unassembled WGS sequence"/>
</dbReference>
<dbReference type="EMBL" id="WTYE01000001">
    <property type="protein sequence ID" value="MXP32873.1"/>
    <property type="molecule type" value="Genomic_DNA"/>
</dbReference>
<proteinExistence type="predicted"/>
<evidence type="ECO:0000313" key="2">
    <source>
        <dbReference type="EMBL" id="MXP32873.1"/>
    </source>
</evidence>
<feature type="chain" id="PRO_5032672206" description="Lipoprotein" evidence="1">
    <location>
        <begin position="23"/>
        <end position="170"/>
    </location>
</feature>
<keyword evidence="1" id="KW-0732">Signal</keyword>
<evidence type="ECO:0008006" key="4">
    <source>
        <dbReference type="Google" id="ProtNLM"/>
    </source>
</evidence>
<dbReference type="AlphaFoldDB" id="A0A845AUL1"/>
<organism evidence="2 3">
    <name type="scientific">Parerythrobacter jejuensis</name>
    <dbReference type="NCBI Taxonomy" id="795812"/>
    <lineage>
        <taxon>Bacteria</taxon>
        <taxon>Pseudomonadati</taxon>
        <taxon>Pseudomonadota</taxon>
        <taxon>Alphaproteobacteria</taxon>
        <taxon>Sphingomonadales</taxon>
        <taxon>Erythrobacteraceae</taxon>
        <taxon>Parerythrobacter</taxon>
    </lineage>
</organism>
<protein>
    <recommendedName>
        <fullName evidence="4">Lipoprotein</fullName>
    </recommendedName>
</protein>